<keyword evidence="3" id="KW-1185">Reference proteome</keyword>
<evidence type="ECO:0000313" key="2">
    <source>
        <dbReference type="EMBL" id="AXE22952.1"/>
    </source>
</evidence>
<dbReference type="KEGG" id="sgz:C0216_05335"/>
<accession>A0A344TWD1</accession>
<evidence type="ECO:0000256" key="1">
    <source>
        <dbReference type="SAM" id="MobiDB-lite"/>
    </source>
</evidence>
<dbReference type="OrthoDB" id="4308055at2"/>
<gene>
    <name evidence="2" type="ORF">C0216_05335</name>
</gene>
<dbReference type="Proteomes" id="UP000252004">
    <property type="component" value="Chromosome"/>
</dbReference>
<dbReference type="EMBL" id="CP030862">
    <property type="protein sequence ID" value="AXE22952.1"/>
    <property type="molecule type" value="Genomic_DNA"/>
</dbReference>
<reference evidence="2 3" key="1">
    <citation type="submission" date="2018-01" db="EMBL/GenBank/DDBJ databases">
        <title>Draft genome Sequence of streptomyces globosus LZH-48.</title>
        <authorList>
            <person name="Ran K."/>
            <person name="Li Z."/>
            <person name="Wei S."/>
            <person name="Dong R."/>
        </authorList>
    </citation>
    <scope>NUCLEOTIDE SEQUENCE [LARGE SCALE GENOMIC DNA]</scope>
    <source>
        <strain evidence="2 3">LZH-48</strain>
    </source>
</reference>
<evidence type="ECO:0000313" key="3">
    <source>
        <dbReference type="Proteomes" id="UP000252004"/>
    </source>
</evidence>
<proteinExistence type="predicted"/>
<organism evidence="2 3">
    <name type="scientific">Streptomyces globosus</name>
    <dbReference type="NCBI Taxonomy" id="68209"/>
    <lineage>
        <taxon>Bacteria</taxon>
        <taxon>Bacillati</taxon>
        <taxon>Actinomycetota</taxon>
        <taxon>Actinomycetes</taxon>
        <taxon>Kitasatosporales</taxon>
        <taxon>Streptomycetaceae</taxon>
        <taxon>Streptomyces</taxon>
    </lineage>
</organism>
<feature type="region of interest" description="Disordered" evidence="1">
    <location>
        <begin position="1"/>
        <end position="41"/>
    </location>
</feature>
<dbReference type="AlphaFoldDB" id="A0A344TWD1"/>
<sequence>MVVAQKGTRAPATEDARRAAAPPPVDTAPGSTAMETRTPIPCHSAPLPDDFWDLTAEQALGRVCVACGKVLVAGAVYRGVVTGREGAMLLDADVWSCPRPAVGR</sequence>
<name>A0A344TWD1_9ACTN</name>
<protein>
    <submittedName>
        <fullName evidence="2">Uncharacterized protein</fullName>
    </submittedName>
</protein>